<feature type="non-terminal residue" evidence="1">
    <location>
        <position position="46"/>
    </location>
</feature>
<proteinExistence type="predicted"/>
<dbReference type="Proteomes" id="UP001152795">
    <property type="component" value="Unassembled WGS sequence"/>
</dbReference>
<evidence type="ECO:0000313" key="2">
    <source>
        <dbReference type="Proteomes" id="UP001152795"/>
    </source>
</evidence>
<dbReference type="OrthoDB" id="10263741at2759"/>
<protein>
    <submittedName>
        <fullName evidence="1">Uncharacterized protein</fullName>
    </submittedName>
</protein>
<keyword evidence="2" id="KW-1185">Reference proteome</keyword>
<name>A0A6S7LS86_PARCT</name>
<gene>
    <name evidence="1" type="ORF">PACLA_8A064129</name>
</gene>
<sequence>MQSFLLSTASQQEITNLDAKIHETVETINQLKVSREFFLGFAQGPQ</sequence>
<comment type="caution">
    <text evidence="1">The sequence shown here is derived from an EMBL/GenBank/DDBJ whole genome shotgun (WGS) entry which is preliminary data.</text>
</comment>
<reference evidence="1" key="1">
    <citation type="submission" date="2020-04" db="EMBL/GenBank/DDBJ databases">
        <authorList>
            <person name="Alioto T."/>
            <person name="Alioto T."/>
            <person name="Gomez Garrido J."/>
        </authorList>
    </citation>
    <scope>NUCLEOTIDE SEQUENCE</scope>
    <source>
        <strain evidence="1">A484AB</strain>
    </source>
</reference>
<evidence type="ECO:0000313" key="1">
    <source>
        <dbReference type="EMBL" id="CAB4042762.1"/>
    </source>
</evidence>
<dbReference type="EMBL" id="CACRXK020030763">
    <property type="protein sequence ID" value="CAB4042762.1"/>
    <property type="molecule type" value="Genomic_DNA"/>
</dbReference>
<accession>A0A6S7LS86</accession>
<organism evidence="1 2">
    <name type="scientific">Paramuricea clavata</name>
    <name type="common">Red gorgonian</name>
    <name type="synonym">Violescent sea-whip</name>
    <dbReference type="NCBI Taxonomy" id="317549"/>
    <lineage>
        <taxon>Eukaryota</taxon>
        <taxon>Metazoa</taxon>
        <taxon>Cnidaria</taxon>
        <taxon>Anthozoa</taxon>
        <taxon>Octocorallia</taxon>
        <taxon>Malacalcyonacea</taxon>
        <taxon>Plexauridae</taxon>
        <taxon>Paramuricea</taxon>
    </lineage>
</organism>
<dbReference type="AlphaFoldDB" id="A0A6S7LS86"/>